<evidence type="ECO:0000313" key="2">
    <source>
        <dbReference type="Proteomes" id="UP000472372"/>
    </source>
</evidence>
<gene>
    <name evidence="1" type="ORF">PTTW11_00561</name>
</gene>
<proteinExistence type="predicted"/>
<sequence length="203" mass="23357">MDARNDKHDFTTTQSTAPALPTELWLQILEQADAYDLWESVRPTSRAFKDHVERIFVSMHLPELSNSLALPRRDPITGALKWPGEAIPQTQIVFSFDKLAANPQYAVLKSPESLGRGGDVKSVDELYRIGVLPKERLQEAPQWVKLGRNHMTGFSTAAVGRFDWDEERKIWTWEVNWRKLLTQFYHAKGEARLKRVSRLDRSA</sequence>
<accession>A0A6S6VG44</accession>
<reference evidence="1" key="1">
    <citation type="submission" date="2021-02" db="EMBL/GenBank/DDBJ databases">
        <authorList>
            <person name="Syme A R."/>
            <person name="Syme A R."/>
            <person name="Moolhuijzen P."/>
        </authorList>
    </citation>
    <scope>NUCLEOTIDE SEQUENCE</scope>
    <source>
        <strain evidence="1">W1-1</strain>
    </source>
</reference>
<protein>
    <submittedName>
        <fullName evidence="1">Uncharacterized protein</fullName>
    </submittedName>
</protein>
<dbReference type="EMBL" id="HG992977">
    <property type="protein sequence ID" value="CAE6997589.1"/>
    <property type="molecule type" value="Genomic_DNA"/>
</dbReference>
<dbReference type="Proteomes" id="UP000472372">
    <property type="component" value="Chromosome 1"/>
</dbReference>
<name>A0A6S6VG44_9PLEO</name>
<organism evidence="1 2">
    <name type="scientific">Pyrenophora teres f. teres</name>
    <dbReference type="NCBI Taxonomy" id="97479"/>
    <lineage>
        <taxon>Eukaryota</taxon>
        <taxon>Fungi</taxon>
        <taxon>Dikarya</taxon>
        <taxon>Ascomycota</taxon>
        <taxon>Pezizomycotina</taxon>
        <taxon>Dothideomycetes</taxon>
        <taxon>Pleosporomycetidae</taxon>
        <taxon>Pleosporales</taxon>
        <taxon>Pleosporineae</taxon>
        <taxon>Pleosporaceae</taxon>
        <taxon>Pyrenophora</taxon>
    </lineage>
</organism>
<dbReference type="AlphaFoldDB" id="A0A6S6VG44"/>
<evidence type="ECO:0000313" key="1">
    <source>
        <dbReference type="EMBL" id="CAE6997589.1"/>
    </source>
</evidence>